<dbReference type="RefSeq" id="WP_344436028.1">
    <property type="nucleotide sequence ID" value="NZ_BAAASL010000011.1"/>
</dbReference>
<keyword evidence="1" id="KW-0175">Coiled coil</keyword>
<proteinExistence type="predicted"/>
<dbReference type="EMBL" id="BAAASL010000011">
    <property type="protein sequence ID" value="GAA2717988.1"/>
    <property type="molecule type" value="Genomic_DNA"/>
</dbReference>
<reference evidence="4" key="1">
    <citation type="journal article" date="2019" name="Int. J. Syst. Evol. Microbiol.">
        <title>The Global Catalogue of Microorganisms (GCM) 10K type strain sequencing project: providing services to taxonomists for standard genome sequencing and annotation.</title>
        <authorList>
            <consortium name="The Broad Institute Genomics Platform"/>
            <consortium name="The Broad Institute Genome Sequencing Center for Infectious Disease"/>
            <person name="Wu L."/>
            <person name="Ma J."/>
        </authorList>
    </citation>
    <scope>NUCLEOTIDE SEQUENCE [LARGE SCALE GENOMIC DNA]</scope>
    <source>
        <strain evidence="4">JCM 4542</strain>
    </source>
</reference>
<evidence type="ECO:0000256" key="2">
    <source>
        <dbReference type="SAM" id="MobiDB-lite"/>
    </source>
</evidence>
<evidence type="ECO:0000256" key="1">
    <source>
        <dbReference type="SAM" id="Coils"/>
    </source>
</evidence>
<sequence length="223" mass="23702">MNAAAFPYGSVGAQGQEVPGFLPTHVVPPGGLSTWAAPDAVVPTEPLDPLLPVQLLDRRGDWGQVLCSNGWSAWVDARLLVALPQDPPPAGGALTRTADARRLLQQVQEALEHYRRAVEDLATGRTDGETFRTTTQGLRIGVVLDGDAMWLYDAERDNWGYCEGTSLTGIAGRERSPRPSSMPHAPSVPPEATRLDTGPPGAPPPTRLDDGTGRPPHGPGGER</sequence>
<name>A0ABP6GAN7_9ACTN</name>
<gene>
    <name evidence="3" type="ORF">GCM10010315_32650</name>
</gene>
<evidence type="ECO:0008006" key="5">
    <source>
        <dbReference type="Google" id="ProtNLM"/>
    </source>
</evidence>
<evidence type="ECO:0000313" key="3">
    <source>
        <dbReference type="EMBL" id="GAA2717988.1"/>
    </source>
</evidence>
<feature type="coiled-coil region" evidence="1">
    <location>
        <begin position="97"/>
        <end position="124"/>
    </location>
</feature>
<comment type="caution">
    <text evidence="3">The sequence shown here is derived from an EMBL/GenBank/DDBJ whole genome shotgun (WGS) entry which is preliminary data.</text>
</comment>
<protein>
    <recommendedName>
        <fullName evidence="5">SH3 domain-containing protein</fullName>
    </recommendedName>
</protein>
<keyword evidence="4" id="KW-1185">Reference proteome</keyword>
<accession>A0ABP6GAN7</accession>
<evidence type="ECO:0000313" key="4">
    <source>
        <dbReference type="Proteomes" id="UP001500886"/>
    </source>
</evidence>
<feature type="region of interest" description="Disordered" evidence="2">
    <location>
        <begin position="170"/>
        <end position="223"/>
    </location>
</feature>
<dbReference type="Proteomes" id="UP001500886">
    <property type="component" value="Unassembled WGS sequence"/>
</dbReference>
<organism evidence="3 4">
    <name type="scientific">Streptomyces luteosporeus</name>
    <dbReference type="NCBI Taxonomy" id="173856"/>
    <lineage>
        <taxon>Bacteria</taxon>
        <taxon>Bacillati</taxon>
        <taxon>Actinomycetota</taxon>
        <taxon>Actinomycetes</taxon>
        <taxon>Kitasatosporales</taxon>
        <taxon>Streptomycetaceae</taxon>
        <taxon>Streptomyces</taxon>
    </lineage>
</organism>